<keyword evidence="1" id="KW-1133">Transmembrane helix</keyword>
<name>A0A1W2EWC1_9SPHI</name>
<dbReference type="AlphaFoldDB" id="A0A1W2EWC1"/>
<organism evidence="2 3">
    <name type="scientific">Pedobacter nyackensis</name>
    <dbReference type="NCBI Taxonomy" id="475255"/>
    <lineage>
        <taxon>Bacteria</taxon>
        <taxon>Pseudomonadati</taxon>
        <taxon>Bacteroidota</taxon>
        <taxon>Sphingobacteriia</taxon>
        <taxon>Sphingobacteriales</taxon>
        <taxon>Sphingobacteriaceae</taxon>
        <taxon>Pedobacter</taxon>
    </lineage>
</organism>
<protein>
    <submittedName>
        <fullName evidence="2">Uncharacterized protein</fullName>
    </submittedName>
</protein>
<evidence type="ECO:0000256" key="1">
    <source>
        <dbReference type="SAM" id="Phobius"/>
    </source>
</evidence>
<evidence type="ECO:0000313" key="3">
    <source>
        <dbReference type="Proteomes" id="UP000192678"/>
    </source>
</evidence>
<feature type="transmembrane region" description="Helical" evidence="1">
    <location>
        <begin position="26"/>
        <end position="49"/>
    </location>
</feature>
<keyword evidence="1" id="KW-0812">Transmembrane</keyword>
<dbReference type="STRING" id="475255.SAMN04488101_116107"/>
<evidence type="ECO:0000313" key="2">
    <source>
        <dbReference type="EMBL" id="SMD13536.1"/>
    </source>
</evidence>
<reference evidence="2 3" key="1">
    <citation type="submission" date="2017-04" db="EMBL/GenBank/DDBJ databases">
        <authorList>
            <person name="Afonso C.L."/>
            <person name="Miller P.J."/>
            <person name="Scott M.A."/>
            <person name="Spackman E."/>
            <person name="Goraichik I."/>
            <person name="Dimitrov K.M."/>
            <person name="Suarez D.L."/>
            <person name="Swayne D.E."/>
        </authorList>
    </citation>
    <scope>NUCLEOTIDE SEQUENCE [LARGE SCALE GENOMIC DNA]</scope>
    <source>
        <strain evidence="2 3">DSM 19625</strain>
    </source>
</reference>
<keyword evidence="3" id="KW-1185">Reference proteome</keyword>
<feature type="transmembrane region" description="Helical" evidence="1">
    <location>
        <begin position="55"/>
        <end position="77"/>
    </location>
</feature>
<keyword evidence="1" id="KW-0472">Membrane</keyword>
<dbReference type="EMBL" id="FWYB01000016">
    <property type="protein sequence ID" value="SMD13536.1"/>
    <property type="molecule type" value="Genomic_DNA"/>
</dbReference>
<gene>
    <name evidence="2" type="ORF">SAMN04488101_116107</name>
</gene>
<accession>A0A1W2EWC1</accession>
<proteinExistence type="predicted"/>
<dbReference type="Proteomes" id="UP000192678">
    <property type="component" value="Unassembled WGS sequence"/>
</dbReference>
<sequence length="80" mass="8834">MQDFFVILPIAIPNISIMTKDKKEELSVIVSLLSVFPPFALLIILVGWFKGNKVSTLSVIGVIVAIVFSVIFAVQLYKPL</sequence>